<feature type="compositionally biased region" description="Polar residues" evidence="8">
    <location>
        <begin position="523"/>
        <end position="538"/>
    </location>
</feature>
<feature type="transmembrane region" description="Helical" evidence="9">
    <location>
        <begin position="824"/>
        <end position="847"/>
    </location>
</feature>
<evidence type="ECO:0000256" key="1">
    <source>
        <dbReference type="ARBA" id="ARBA00004141"/>
    </source>
</evidence>
<name>A0A9N8H6J6_9STRA</name>
<sequence>MDQSFIDADLLLMNTSNLDDPEFFYPLDDVYNASHSNHAINGTGFNESINDEVDFFSAGPTFLILQDDGPSEYPSPAPSVQPTWPPPPNATDTSVGLIESTDTAVLINTIQVYGIIYLIGMALFCVLRLRYNKLFNIRSWVPGLQCKIAMESDYGLVNWMWKVFEVEEDDILEQCGLDALCFIRVLKLGRRLALVGCIHALWLIPVYATAEDSDETWYLTDPLVLISTAHLPIGSPRFLATIVCAYTVFGYAMWLMKRELQWFIEMRHKFVSQRRPRNYAVYVSGIPEELRRDARLAEFFRQSGATSSVLEAHVTMACPELEGLVAQREYFSARLKHAQAFEEIYGERKVLRRVNLPNMKTKGSGAKRSSLQNHSNGLVATYDSIDTLETKLRQLTKDIALAFQNIERSNDPYTLEQHREQVIGEIEELRNAERAQNVANRERVHSFHGEEEEIFHVPSEELEATNSKYQQRGRSDDRFSRAAEAFFLGSLSPRGREERQMLLDQQGRQHSGSSDDDPLRRVTIQTSSNSLYSDTLSEASEEEMDLDGYYRHERPTSPSSRPEMADNTFPSRSTITTVPGTFDNTKKKRSSRFWNYSNRHEKKNNVKSIEILQVPSNDTASSGRNEEAYSAIRTLVRMNGEQYDSEEDGEQEDSQPGGSGDSLGQSKSSNALRIVSKGVHKLSGGVGKTVANVGSGVGEVTKQSLKVAAVAGDFGITNIQKVGEFGVKEANKAVWQAAELGVANIYTIRASAAAVVPMVMAHGEGKPLEAGFVVFKDLYSTQAALQMLHHNEAGSMVVEEAPGPEEIYWRNVGLPGSAQRTGRLLSLAATVALCLFWTVPVSFVSALTEVNSLKEQIPSLAESLEKHPGLEGMLALIAPLLLLILQDVALPVFLMWFATWEGHVSRSAMEAAVFLKYASFVLVQTFFISAMAGSISAELANMLNEPDQFIDFLANALPAQSNYFLQILVVAMAVTMGLELLRVAPLALAFVRRFVGPNLTEEERTKRWKFLSPLEDPREFEHANVSGSVVLYFMVFFVYACLAPISSFFLFGMFLLMESGYRYQFMHNYPPTPDSGGKHWIGFFHILQACMIVAQLTLVGFLVLKRSFFGIPFMTPLLGFTILFIYYLNTYQLRVAKYLPTGQCIAIDKVNRVSDFDFVKGGYLQPCLREAISDDIFELLH</sequence>
<evidence type="ECO:0000256" key="4">
    <source>
        <dbReference type="ARBA" id="ARBA00022692"/>
    </source>
</evidence>
<evidence type="ECO:0000256" key="9">
    <source>
        <dbReference type="SAM" id="Phobius"/>
    </source>
</evidence>
<proteinExistence type="inferred from homology"/>
<gene>
    <name evidence="13" type="ORF">SEMRO_149_G068400.1</name>
</gene>
<feature type="region of interest" description="Disordered" evidence="8">
    <location>
        <begin position="500"/>
        <end position="598"/>
    </location>
</feature>
<feature type="transmembrane region" description="Helical" evidence="9">
    <location>
        <begin position="192"/>
        <end position="210"/>
    </location>
</feature>
<feature type="domain" description="CSC1/OSCA1-like 7TM region" evidence="10">
    <location>
        <begin position="824"/>
        <end position="1101"/>
    </location>
</feature>
<keyword evidence="7" id="KW-0175">Coiled coil</keyword>
<keyword evidence="6 9" id="KW-0472">Membrane</keyword>
<dbReference type="InterPro" id="IPR027815">
    <property type="entry name" value="CSC1/OSCA1-like_cyt"/>
</dbReference>
<evidence type="ECO:0000256" key="3">
    <source>
        <dbReference type="ARBA" id="ARBA00022448"/>
    </source>
</evidence>
<dbReference type="OrthoDB" id="1689567at2759"/>
<feature type="transmembrane region" description="Helical" evidence="9">
    <location>
        <begin position="1111"/>
        <end position="1128"/>
    </location>
</feature>
<dbReference type="Pfam" id="PF14703">
    <property type="entry name" value="PHM7_cyt"/>
    <property type="match status" value="1"/>
</dbReference>
<comment type="subcellular location">
    <subcellularLocation>
        <location evidence="1">Membrane</location>
        <topology evidence="1">Multi-pass membrane protein</topology>
    </subcellularLocation>
</comment>
<evidence type="ECO:0000313" key="14">
    <source>
        <dbReference type="Proteomes" id="UP001153069"/>
    </source>
</evidence>
<feature type="compositionally biased region" description="Polar residues" evidence="8">
    <location>
        <begin position="568"/>
        <end position="583"/>
    </location>
</feature>
<feature type="compositionally biased region" description="Acidic residues" evidence="8">
    <location>
        <begin position="643"/>
        <end position="653"/>
    </location>
</feature>
<accession>A0A9N8H6J6</accession>
<feature type="domain" description="CSC1/OSCA1-like N-terminal transmembrane" evidence="11">
    <location>
        <begin position="107"/>
        <end position="259"/>
    </location>
</feature>
<keyword evidence="5 9" id="KW-1133">Transmembrane helix</keyword>
<organism evidence="13 14">
    <name type="scientific">Seminavis robusta</name>
    <dbReference type="NCBI Taxonomy" id="568900"/>
    <lineage>
        <taxon>Eukaryota</taxon>
        <taxon>Sar</taxon>
        <taxon>Stramenopiles</taxon>
        <taxon>Ochrophyta</taxon>
        <taxon>Bacillariophyta</taxon>
        <taxon>Bacillariophyceae</taxon>
        <taxon>Bacillariophycidae</taxon>
        <taxon>Naviculales</taxon>
        <taxon>Naviculaceae</taxon>
        <taxon>Seminavis</taxon>
    </lineage>
</organism>
<keyword evidence="4 9" id="KW-0812">Transmembrane</keyword>
<feature type="coiled-coil region" evidence="7">
    <location>
        <begin position="385"/>
        <end position="435"/>
    </location>
</feature>
<keyword evidence="3" id="KW-0813">Transport</keyword>
<dbReference type="InterPro" id="IPR045122">
    <property type="entry name" value="Csc1-like"/>
</dbReference>
<dbReference type="PANTHER" id="PTHR13018">
    <property type="entry name" value="PROBABLE MEMBRANE PROTEIN DUF221-RELATED"/>
    <property type="match status" value="1"/>
</dbReference>
<feature type="transmembrane region" description="Helical" evidence="9">
    <location>
        <begin position="917"/>
        <end position="943"/>
    </location>
</feature>
<reference evidence="13" key="1">
    <citation type="submission" date="2020-06" db="EMBL/GenBank/DDBJ databases">
        <authorList>
            <consortium name="Plant Systems Biology data submission"/>
        </authorList>
    </citation>
    <scope>NUCLEOTIDE SEQUENCE</scope>
    <source>
        <strain evidence="13">D6</strain>
    </source>
</reference>
<dbReference type="Pfam" id="PF13967">
    <property type="entry name" value="RSN1_TM"/>
    <property type="match status" value="1"/>
</dbReference>
<feature type="region of interest" description="Disordered" evidence="8">
    <location>
        <begin position="642"/>
        <end position="667"/>
    </location>
</feature>
<dbReference type="InterPro" id="IPR032880">
    <property type="entry name" value="CSC1/OSCA1-like_N"/>
</dbReference>
<evidence type="ECO:0000313" key="13">
    <source>
        <dbReference type="EMBL" id="CAB9502871.1"/>
    </source>
</evidence>
<feature type="transmembrane region" description="Helical" evidence="9">
    <location>
        <begin position="963"/>
        <end position="984"/>
    </location>
</feature>
<dbReference type="GO" id="GO:0005886">
    <property type="term" value="C:plasma membrane"/>
    <property type="evidence" value="ECO:0007669"/>
    <property type="project" value="TreeGrafter"/>
</dbReference>
<comment type="similarity">
    <text evidence="2">Belongs to the CSC1 (TC 1.A.17) family.</text>
</comment>
<dbReference type="PANTHER" id="PTHR13018:SF5">
    <property type="entry name" value="RE44586P"/>
    <property type="match status" value="1"/>
</dbReference>
<comment type="caution">
    <text evidence="13">The sequence shown here is derived from an EMBL/GenBank/DDBJ whole genome shotgun (WGS) entry which is preliminary data.</text>
</comment>
<dbReference type="Proteomes" id="UP001153069">
    <property type="component" value="Unassembled WGS sequence"/>
</dbReference>
<dbReference type="InterPro" id="IPR003864">
    <property type="entry name" value="CSC1/OSCA1-like_7TM"/>
</dbReference>
<evidence type="ECO:0000256" key="5">
    <source>
        <dbReference type="ARBA" id="ARBA00022989"/>
    </source>
</evidence>
<dbReference type="Pfam" id="PF02714">
    <property type="entry name" value="RSN1_7TM"/>
    <property type="match status" value="1"/>
</dbReference>
<protein>
    <submittedName>
        <fullName evidence="13">CSC1-like protein</fullName>
    </submittedName>
</protein>
<feature type="transmembrane region" description="Helical" evidence="9">
    <location>
        <begin position="1029"/>
        <end position="1056"/>
    </location>
</feature>
<feature type="domain" description="CSC1/OSCA1-like cytosolic" evidence="12">
    <location>
        <begin position="279"/>
        <end position="408"/>
    </location>
</feature>
<keyword evidence="14" id="KW-1185">Reference proteome</keyword>
<evidence type="ECO:0000259" key="12">
    <source>
        <dbReference type="Pfam" id="PF14703"/>
    </source>
</evidence>
<evidence type="ECO:0000259" key="10">
    <source>
        <dbReference type="Pfam" id="PF02714"/>
    </source>
</evidence>
<feature type="transmembrane region" description="Helical" evidence="9">
    <location>
        <begin position="238"/>
        <end position="256"/>
    </location>
</feature>
<feature type="transmembrane region" description="Helical" evidence="9">
    <location>
        <begin position="1080"/>
        <end position="1104"/>
    </location>
</feature>
<dbReference type="EMBL" id="CAICTM010000148">
    <property type="protein sequence ID" value="CAB9502871.1"/>
    <property type="molecule type" value="Genomic_DNA"/>
</dbReference>
<feature type="transmembrane region" description="Helical" evidence="9">
    <location>
        <begin position="873"/>
        <end position="897"/>
    </location>
</feature>
<evidence type="ECO:0000256" key="6">
    <source>
        <dbReference type="ARBA" id="ARBA00023136"/>
    </source>
</evidence>
<evidence type="ECO:0000256" key="2">
    <source>
        <dbReference type="ARBA" id="ARBA00007779"/>
    </source>
</evidence>
<evidence type="ECO:0000259" key="11">
    <source>
        <dbReference type="Pfam" id="PF13967"/>
    </source>
</evidence>
<dbReference type="AlphaFoldDB" id="A0A9N8H6J6"/>
<dbReference type="GO" id="GO:0005227">
    <property type="term" value="F:calcium-activated cation channel activity"/>
    <property type="evidence" value="ECO:0007669"/>
    <property type="project" value="InterPro"/>
</dbReference>
<evidence type="ECO:0000256" key="8">
    <source>
        <dbReference type="SAM" id="MobiDB-lite"/>
    </source>
</evidence>
<feature type="transmembrane region" description="Helical" evidence="9">
    <location>
        <begin position="110"/>
        <end position="129"/>
    </location>
</feature>
<evidence type="ECO:0000256" key="7">
    <source>
        <dbReference type="SAM" id="Coils"/>
    </source>
</evidence>